<dbReference type="RefSeq" id="WP_052555293.1">
    <property type="nucleotide sequence ID" value="NZ_JMCC02000090.1"/>
</dbReference>
<sequence length="199" mass="21586">MQARIFPTIVAAAFICIACDSKPAEGEAKDKDKAEKTEKAEKPEQPEKTKPTADAPPAEEPPAATPGEVILEEFEEPFLGKMLMPKGAESTNMSEKGGHYKFPLTADGLEALYIDYETIGGEKTLDKAKKATKWTASNAEITNAATNEAGVHVVELARETDGKIFVLGFRPDNYTKCWGPASQLENCKKIINSIPMPAK</sequence>
<feature type="region of interest" description="Disordered" evidence="1">
    <location>
        <begin position="24"/>
        <end position="67"/>
    </location>
</feature>
<proteinExistence type="predicted"/>
<reference evidence="2 3" key="1">
    <citation type="submission" date="2014-12" db="EMBL/GenBank/DDBJ databases">
        <title>Genome assembly of Enhygromyxa salina DSM 15201.</title>
        <authorList>
            <person name="Sharma G."/>
            <person name="Subramanian S."/>
        </authorList>
    </citation>
    <scope>NUCLEOTIDE SEQUENCE [LARGE SCALE GENOMIC DNA]</scope>
    <source>
        <strain evidence="2 3">DSM 15201</strain>
    </source>
</reference>
<organism evidence="2 3">
    <name type="scientific">Enhygromyxa salina</name>
    <dbReference type="NCBI Taxonomy" id="215803"/>
    <lineage>
        <taxon>Bacteria</taxon>
        <taxon>Pseudomonadati</taxon>
        <taxon>Myxococcota</taxon>
        <taxon>Polyangia</taxon>
        <taxon>Nannocystales</taxon>
        <taxon>Nannocystaceae</taxon>
        <taxon>Enhygromyxa</taxon>
    </lineage>
</organism>
<gene>
    <name evidence="2" type="ORF">DB30_07867</name>
</gene>
<dbReference type="EMBL" id="JMCC02000090">
    <property type="protein sequence ID" value="KIG13659.1"/>
    <property type="molecule type" value="Genomic_DNA"/>
</dbReference>
<protein>
    <submittedName>
        <fullName evidence="2">Uncharacterized protein</fullName>
    </submittedName>
</protein>
<dbReference type="AlphaFoldDB" id="A0A0C1Z7P4"/>
<name>A0A0C1Z7P4_9BACT</name>
<accession>A0A0C1Z7P4</accession>
<dbReference type="Proteomes" id="UP000031599">
    <property type="component" value="Unassembled WGS sequence"/>
</dbReference>
<evidence type="ECO:0000313" key="3">
    <source>
        <dbReference type="Proteomes" id="UP000031599"/>
    </source>
</evidence>
<evidence type="ECO:0000313" key="2">
    <source>
        <dbReference type="EMBL" id="KIG13659.1"/>
    </source>
</evidence>
<feature type="compositionally biased region" description="Basic and acidic residues" evidence="1">
    <location>
        <begin position="24"/>
        <end position="51"/>
    </location>
</feature>
<comment type="caution">
    <text evidence="2">The sequence shown here is derived from an EMBL/GenBank/DDBJ whole genome shotgun (WGS) entry which is preliminary data.</text>
</comment>
<evidence type="ECO:0000256" key="1">
    <source>
        <dbReference type="SAM" id="MobiDB-lite"/>
    </source>
</evidence>